<reference evidence="5" key="1">
    <citation type="submission" date="2016-10" db="EMBL/GenBank/DDBJ databases">
        <authorList>
            <person name="Varghese N."/>
        </authorList>
    </citation>
    <scope>NUCLEOTIDE SEQUENCE [LARGE SCALE GENOMIC DNA]</scope>
    <source>
        <strain evidence="5">DSM 20639</strain>
    </source>
</reference>
<gene>
    <name evidence="3" type="ORF">R6G71_06995</name>
    <name evidence="4" type="ORF">SAMN05421878_10573</name>
</gene>
<proteinExistence type="predicted"/>
<evidence type="ECO:0000259" key="2">
    <source>
        <dbReference type="Pfam" id="PF21531"/>
    </source>
</evidence>
<dbReference type="InterPro" id="IPR048576">
    <property type="entry name" value="Rv2175c_wHTH"/>
</dbReference>
<dbReference type="EMBL" id="FNAU01000005">
    <property type="protein sequence ID" value="SDE28513.1"/>
    <property type="molecule type" value="Genomic_DNA"/>
</dbReference>
<dbReference type="Proteomes" id="UP001273799">
    <property type="component" value="Unassembled WGS sequence"/>
</dbReference>
<feature type="domain" description="DNA-binding protein Rv2175c wHTH" evidence="2">
    <location>
        <begin position="4"/>
        <end position="47"/>
    </location>
</feature>
<name>A0A1G7BNI7_9ACTO</name>
<reference evidence="3" key="3">
    <citation type="submission" date="2023-10" db="EMBL/GenBank/DDBJ databases">
        <title>Whole Genome based description of the genera Actinobaculum and Actinotignum reveals a complex phylogenetic relationship within the species included in the genus Actinotignum.</title>
        <authorList>
            <person name="Jensen C.S."/>
            <person name="Dargis R."/>
            <person name="Kemp M."/>
            <person name="Christensen J.J."/>
        </authorList>
    </citation>
    <scope>NUCLEOTIDE SEQUENCE</scope>
    <source>
        <strain evidence="3">Actinobaculum_suis_CCUG19206T</strain>
    </source>
</reference>
<evidence type="ECO:0000313" key="3">
    <source>
        <dbReference type="EMBL" id="MDY5153785.1"/>
    </source>
</evidence>
<evidence type="ECO:0000313" key="5">
    <source>
        <dbReference type="Proteomes" id="UP000182744"/>
    </source>
</evidence>
<keyword evidence="3" id="KW-0238">DNA-binding</keyword>
<accession>A0A1G7BNI7</accession>
<sequence>MTEQNVTWLTLREVGEALNVSQREVRSMLRDLRLLATRRTEGGDLMVDSRMLVEKDGAVIPLPSMRGTLTMLKDSGYNDAEAQGWLLREDLELGTTPMQALLDGKTHAVRRVIAGLAF</sequence>
<protein>
    <submittedName>
        <fullName evidence="3">Rv2175c family DNA-binding protein</fullName>
    </submittedName>
</protein>
<dbReference type="Pfam" id="PF21531">
    <property type="entry name" value="Rv2175c_wHTH"/>
    <property type="match status" value="1"/>
</dbReference>
<dbReference type="GO" id="GO:0003677">
    <property type="term" value="F:DNA binding"/>
    <property type="evidence" value="ECO:0007669"/>
    <property type="project" value="UniProtKB-KW"/>
</dbReference>
<organism evidence="4 5">
    <name type="scientific">Actinobaculum suis</name>
    <dbReference type="NCBI Taxonomy" id="1657"/>
    <lineage>
        <taxon>Bacteria</taxon>
        <taxon>Bacillati</taxon>
        <taxon>Actinomycetota</taxon>
        <taxon>Actinomycetes</taxon>
        <taxon>Actinomycetales</taxon>
        <taxon>Actinomycetaceae</taxon>
        <taxon>Actinobaculum</taxon>
    </lineage>
</organism>
<dbReference type="InterPro" id="IPR041098">
    <property type="entry name" value="Rv2175c_C"/>
</dbReference>
<dbReference type="Pfam" id="PF18367">
    <property type="entry name" value="Rv2175c_C"/>
    <property type="match status" value="1"/>
</dbReference>
<dbReference type="Proteomes" id="UP000182744">
    <property type="component" value="Unassembled WGS sequence"/>
</dbReference>
<dbReference type="RefSeq" id="WP_074661919.1">
    <property type="nucleotide sequence ID" value="NZ_FNAU01000005.1"/>
</dbReference>
<reference evidence="4" key="2">
    <citation type="submission" date="2016-10" db="EMBL/GenBank/DDBJ databases">
        <authorList>
            <person name="de Groot N.N."/>
        </authorList>
    </citation>
    <scope>NUCLEOTIDE SEQUENCE [LARGE SCALE GENOMIC DNA]</scope>
    <source>
        <strain evidence="4">DSM 20639</strain>
    </source>
</reference>
<feature type="domain" description="Rv2175c C-terminal" evidence="1">
    <location>
        <begin position="64"/>
        <end position="112"/>
    </location>
</feature>
<dbReference type="AlphaFoldDB" id="A0A1G7BNI7"/>
<keyword evidence="5" id="KW-1185">Reference proteome</keyword>
<evidence type="ECO:0000313" key="4">
    <source>
        <dbReference type="EMBL" id="SDE28513.1"/>
    </source>
</evidence>
<dbReference type="EMBL" id="JAWNFU010000004">
    <property type="protein sequence ID" value="MDY5153785.1"/>
    <property type="molecule type" value="Genomic_DNA"/>
</dbReference>
<evidence type="ECO:0000259" key="1">
    <source>
        <dbReference type="Pfam" id="PF18367"/>
    </source>
</evidence>